<keyword evidence="2" id="KW-0810">Translation regulation</keyword>
<proteinExistence type="inferred from homology"/>
<dbReference type="Gene3D" id="3.30.460.10">
    <property type="entry name" value="Beta Polymerase, domain 2"/>
    <property type="match status" value="1"/>
</dbReference>
<dbReference type="Pfam" id="PF02410">
    <property type="entry name" value="RsfS"/>
    <property type="match status" value="1"/>
</dbReference>
<dbReference type="HAMAP" id="MF_01477">
    <property type="entry name" value="Iojap_RsfS"/>
    <property type="match status" value="1"/>
</dbReference>
<organism evidence="3 4">
    <name type="scientific">Desulforhabdus amnigena</name>
    <dbReference type="NCBI Taxonomy" id="40218"/>
    <lineage>
        <taxon>Bacteria</taxon>
        <taxon>Pseudomonadati</taxon>
        <taxon>Thermodesulfobacteriota</taxon>
        <taxon>Syntrophobacteria</taxon>
        <taxon>Syntrophobacterales</taxon>
        <taxon>Syntrophobacteraceae</taxon>
        <taxon>Desulforhabdus</taxon>
    </lineage>
</organism>
<name>A0A9W6D2R3_9BACT</name>
<dbReference type="GO" id="GO:0043023">
    <property type="term" value="F:ribosomal large subunit binding"/>
    <property type="evidence" value="ECO:0007669"/>
    <property type="project" value="TreeGrafter"/>
</dbReference>
<dbReference type="EMBL" id="BSDR01000001">
    <property type="protein sequence ID" value="GLI34785.1"/>
    <property type="molecule type" value="Genomic_DNA"/>
</dbReference>
<dbReference type="PANTHER" id="PTHR21043">
    <property type="entry name" value="IOJAP SUPERFAMILY ORTHOLOG"/>
    <property type="match status" value="1"/>
</dbReference>
<keyword evidence="4" id="KW-1185">Reference proteome</keyword>
<reference evidence="3" key="1">
    <citation type="submission" date="2022-12" db="EMBL/GenBank/DDBJ databases">
        <title>Reference genome sequencing for broad-spectrum identification of bacterial and archaeal isolates by mass spectrometry.</title>
        <authorList>
            <person name="Sekiguchi Y."/>
            <person name="Tourlousse D.M."/>
        </authorList>
    </citation>
    <scope>NUCLEOTIDE SEQUENCE</scope>
    <source>
        <strain evidence="3">ASRB1</strain>
    </source>
</reference>
<accession>A0A9W6D2R3</accession>
<dbReference type="Proteomes" id="UP001144372">
    <property type="component" value="Unassembled WGS sequence"/>
</dbReference>
<protein>
    <recommendedName>
        <fullName evidence="2">Ribosomal silencing factor RsfS</fullName>
    </recommendedName>
</protein>
<keyword evidence="2" id="KW-0963">Cytoplasm</keyword>
<dbReference type="GO" id="GO:0017148">
    <property type="term" value="P:negative regulation of translation"/>
    <property type="evidence" value="ECO:0007669"/>
    <property type="project" value="UniProtKB-UniRule"/>
</dbReference>
<dbReference type="SUPFAM" id="SSF81301">
    <property type="entry name" value="Nucleotidyltransferase"/>
    <property type="match status" value="1"/>
</dbReference>
<comment type="subcellular location">
    <subcellularLocation>
        <location evidence="2">Cytoplasm</location>
    </subcellularLocation>
</comment>
<dbReference type="PANTHER" id="PTHR21043:SF0">
    <property type="entry name" value="MITOCHONDRIAL ASSEMBLY OF RIBOSOMAL LARGE SUBUNIT PROTEIN 1"/>
    <property type="match status" value="1"/>
</dbReference>
<gene>
    <name evidence="2 3" type="primary">rsfS</name>
    <name evidence="3" type="ORF">DAMNIGENAA_22180</name>
</gene>
<dbReference type="GO" id="GO:0042256">
    <property type="term" value="P:cytosolic ribosome assembly"/>
    <property type="evidence" value="ECO:0007669"/>
    <property type="project" value="UniProtKB-UniRule"/>
</dbReference>
<evidence type="ECO:0000256" key="2">
    <source>
        <dbReference type="HAMAP-Rule" id="MF_01477"/>
    </source>
</evidence>
<evidence type="ECO:0000313" key="3">
    <source>
        <dbReference type="EMBL" id="GLI34785.1"/>
    </source>
</evidence>
<comment type="subunit">
    <text evidence="2">Interacts with ribosomal protein uL14 (rplN).</text>
</comment>
<dbReference type="InterPro" id="IPR043519">
    <property type="entry name" value="NT_sf"/>
</dbReference>
<dbReference type="NCBIfam" id="TIGR00090">
    <property type="entry name" value="rsfS_iojap_ybeB"/>
    <property type="match status" value="1"/>
</dbReference>
<comment type="function">
    <text evidence="2">Functions as a ribosomal silencing factor. Interacts with ribosomal protein uL14 (rplN), blocking formation of intersubunit bridge B8. Prevents association of the 30S and 50S ribosomal subunits and the formation of functional ribosomes, thus repressing translation.</text>
</comment>
<dbReference type="GO" id="GO:0090071">
    <property type="term" value="P:negative regulation of ribosome biogenesis"/>
    <property type="evidence" value="ECO:0007669"/>
    <property type="project" value="UniProtKB-UniRule"/>
</dbReference>
<comment type="similarity">
    <text evidence="1 2">Belongs to the Iojap/RsfS family.</text>
</comment>
<dbReference type="RefSeq" id="WP_281794190.1">
    <property type="nucleotide sequence ID" value="NZ_BSDR01000001.1"/>
</dbReference>
<evidence type="ECO:0000313" key="4">
    <source>
        <dbReference type="Proteomes" id="UP001144372"/>
    </source>
</evidence>
<dbReference type="InterPro" id="IPR004394">
    <property type="entry name" value="Iojap/RsfS/C7orf30"/>
</dbReference>
<keyword evidence="2" id="KW-0678">Repressor</keyword>
<dbReference type="GO" id="GO:0005737">
    <property type="term" value="C:cytoplasm"/>
    <property type="evidence" value="ECO:0007669"/>
    <property type="project" value="UniProtKB-SubCell"/>
</dbReference>
<sequence length="143" mass="16400">MLEMENEVRACLEGEKQKSLKKVNSVTSMEKALLCARVGAEFKALDLVLLDVSRFTSFADFFVICSGKSSRQVQGIADNVEKSLRDHGIKPLGVEGRIEGQWILMDYGDVIIHIFYEPIRHFYDLESLWSEAKRVQWEEKIES</sequence>
<comment type="caution">
    <text evidence="3">The sequence shown here is derived from an EMBL/GenBank/DDBJ whole genome shotgun (WGS) entry which is preliminary data.</text>
</comment>
<dbReference type="AlphaFoldDB" id="A0A9W6D2R3"/>
<evidence type="ECO:0000256" key="1">
    <source>
        <dbReference type="ARBA" id="ARBA00010574"/>
    </source>
</evidence>